<feature type="region of interest" description="Disordered" evidence="1">
    <location>
        <begin position="1"/>
        <end position="21"/>
    </location>
</feature>
<accession>A0A835Z2U3</accession>
<name>A0A835Z2U3_9STRA</name>
<comment type="caution">
    <text evidence="2">The sequence shown here is derived from an EMBL/GenBank/DDBJ whole genome shotgun (WGS) entry which is preliminary data.</text>
</comment>
<reference evidence="2" key="1">
    <citation type="submission" date="2021-02" db="EMBL/GenBank/DDBJ databases">
        <title>First Annotated Genome of the Yellow-green Alga Tribonema minus.</title>
        <authorList>
            <person name="Mahan K.M."/>
        </authorList>
    </citation>
    <scope>NUCLEOTIDE SEQUENCE</scope>
    <source>
        <strain evidence="2">UTEX B ZZ1240</strain>
    </source>
</reference>
<dbReference type="EMBL" id="JAFCMP010000179">
    <property type="protein sequence ID" value="KAG5184010.1"/>
    <property type="molecule type" value="Genomic_DNA"/>
</dbReference>
<organism evidence="2 3">
    <name type="scientific">Tribonema minus</name>
    <dbReference type="NCBI Taxonomy" id="303371"/>
    <lineage>
        <taxon>Eukaryota</taxon>
        <taxon>Sar</taxon>
        <taxon>Stramenopiles</taxon>
        <taxon>Ochrophyta</taxon>
        <taxon>PX clade</taxon>
        <taxon>Xanthophyceae</taxon>
        <taxon>Tribonematales</taxon>
        <taxon>Tribonemataceae</taxon>
        <taxon>Tribonema</taxon>
    </lineage>
</organism>
<evidence type="ECO:0000313" key="3">
    <source>
        <dbReference type="Proteomes" id="UP000664859"/>
    </source>
</evidence>
<sequence>MSSSDSTEASSSASEGRVQETARPEVLIATPAYNGAVTTHYFESMIQLARVAEKEHNIGITVTTISTESLITRARNMMVAQFMDDPKFTHLLFVDADIGFPPEAVVDLIKADFPVSACPYPRKSYDFARFKKSPDENIANCMSYIINIIQPTEHSAKGVDIPVFKDHFIQVLEAGTGFMCVKREVVQMMIDSYPELRHKLEMASYGRDGWLYGLFDTMVEPITRRFLSEDYAFCRRWRDLGGSVYLNTRCNLMHSGQHVFFGNFIKSISHKSN</sequence>
<evidence type="ECO:0000256" key="1">
    <source>
        <dbReference type="SAM" id="MobiDB-lite"/>
    </source>
</evidence>
<keyword evidence="3" id="KW-1185">Reference proteome</keyword>
<evidence type="ECO:0000313" key="2">
    <source>
        <dbReference type="EMBL" id="KAG5184010.1"/>
    </source>
</evidence>
<proteinExistence type="predicted"/>
<protein>
    <submittedName>
        <fullName evidence="2">Uncharacterized protein</fullName>
    </submittedName>
</protein>
<dbReference type="SUPFAM" id="SSF53448">
    <property type="entry name" value="Nucleotide-diphospho-sugar transferases"/>
    <property type="match status" value="1"/>
</dbReference>
<gene>
    <name evidence="2" type="ORF">JKP88DRAFT_163613</name>
</gene>
<dbReference type="AlphaFoldDB" id="A0A835Z2U3"/>
<dbReference type="Proteomes" id="UP000664859">
    <property type="component" value="Unassembled WGS sequence"/>
</dbReference>
<feature type="compositionally biased region" description="Low complexity" evidence="1">
    <location>
        <begin position="1"/>
        <end position="15"/>
    </location>
</feature>
<dbReference type="InterPro" id="IPR029044">
    <property type="entry name" value="Nucleotide-diphossugar_trans"/>
</dbReference>
<dbReference type="OrthoDB" id="422738at2759"/>